<name>A0A9X2XVX5_9BACT</name>
<reference evidence="1" key="1">
    <citation type="submission" date="2022-09" db="EMBL/GenBank/DDBJ databases">
        <authorList>
            <person name="Yuan C."/>
            <person name="Ke Z."/>
        </authorList>
    </citation>
    <scope>NUCLEOTIDE SEQUENCE</scope>
    <source>
        <strain evidence="1">LB-8</strain>
    </source>
</reference>
<sequence>MKYCKLLLMILALQLINETAYTQVVEKGFEMMELLKISEVYRQVPDISFQVHYTYTDSIKPSEILEELDGSYKIHNGKFWAMLDSVEYVQGNLYNLTIYHQDSTIAIGNRQEYRNVLQAPLMDSLFREANVQSMQVGQLDGATRILKMRFKPESSYSYYELQYDRNSYLIRKVKFYMREPSEEKPGSGTHCISIEFSNYSDAMISDEYFREDKFIFQKGKEFLTQPAFNGYQLLVNIAQ</sequence>
<dbReference type="Proteomes" id="UP001155483">
    <property type="component" value="Unassembled WGS sequence"/>
</dbReference>
<keyword evidence="2" id="KW-1185">Reference proteome</keyword>
<reference evidence="1" key="2">
    <citation type="submission" date="2023-04" db="EMBL/GenBank/DDBJ databases">
        <title>Paracnuella aquatica gen. nov., sp. nov., a member of the family Chitinophagaceae isolated from a hot spring.</title>
        <authorList>
            <person name="Wang C."/>
        </authorList>
    </citation>
    <scope>NUCLEOTIDE SEQUENCE</scope>
    <source>
        <strain evidence="1">LB-8</strain>
    </source>
</reference>
<dbReference type="RefSeq" id="WP_279297320.1">
    <property type="nucleotide sequence ID" value="NZ_JAOTIF010000008.1"/>
</dbReference>
<evidence type="ECO:0000313" key="2">
    <source>
        <dbReference type="Proteomes" id="UP001155483"/>
    </source>
</evidence>
<accession>A0A9X2XVX5</accession>
<gene>
    <name evidence="1" type="ORF">OCK74_12180</name>
</gene>
<dbReference type="EMBL" id="JAOTIF010000008">
    <property type="protein sequence ID" value="MCU7549880.1"/>
    <property type="molecule type" value="Genomic_DNA"/>
</dbReference>
<proteinExistence type="predicted"/>
<organism evidence="1 2">
    <name type="scientific">Paraflavisolibacter caeni</name>
    <dbReference type="NCBI Taxonomy" id="2982496"/>
    <lineage>
        <taxon>Bacteria</taxon>
        <taxon>Pseudomonadati</taxon>
        <taxon>Bacteroidota</taxon>
        <taxon>Chitinophagia</taxon>
        <taxon>Chitinophagales</taxon>
        <taxon>Chitinophagaceae</taxon>
        <taxon>Paraflavisolibacter</taxon>
    </lineage>
</organism>
<comment type="caution">
    <text evidence="1">The sequence shown here is derived from an EMBL/GenBank/DDBJ whole genome shotgun (WGS) entry which is preliminary data.</text>
</comment>
<evidence type="ECO:0000313" key="1">
    <source>
        <dbReference type="EMBL" id="MCU7549880.1"/>
    </source>
</evidence>
<protein>
    <submittedName>
        <fullName evidence="1">Uncharacterized protein</fullName>
    </submittedName>
</protein>
<dbReference type="AlphaFoldDB" id="A0A9X2XVX5"/>